<gene>
    <name evidence="9" type="ORF">GCM10025881_17010</name>
</gene>
<dbReference type="EMBL" id="BSVB01000001">
    <property type="protein sequence ID" value="GMA94877.1"/>
    <property type="molecule type" value="Genomic_DNA"/>
</dbReference>
<feature type="region of interest" description="Disordered" evidence="6">
    <location>
        <begin position="212"/>
        <end position="268"/>
    </location>
</feature>
<dbReference type="SUPFAM" id="SSF82866">
    <property type="entry name" value="Multidrug efflux transporter AcrB transmembrane domain"/>
    <property type="match status" value="1"/>
</dbReference>
<evidence type="ECO:0000256" key="6">
    <source>
        <dbReference type="SAM" id="MobiDB-lite"/>
    </source>
</evidence>
<dbReference type="InterPro" id="IPR050545">
    <property type="entry name" value="Mycobact_MmpL"/>
</dbReference>
<evidence type="ECO:0000256" key="1">
    <source>
        <dbReference type="ARBA" id="ARBA00004651"/>
    </source>
</evidence>
<name>A0ABQ6K7V4_9MICO</name>
<keyword evidence="3 7" id="KW-0812">Transmembrane</keyword>
<accession>A0ABQ6K7V4</accession>
<reference evidence="10" key="1">
    <citation type="journal article" date="2019" name="Int. J. Syst. Evol. Microbiol.">
        <title>The Global Catalogue of Microorganisms (GCM) 10K type strain sequencing project: providing services to taxonomists for standard genome sequencing and annotation.</title>
        <authorList>
            <consortium name="The Broad Institute Genomics Platform"/>
            <consortium name="The Broad Institute Genome Sequencing Center for Infectious Disease"/>
            <person name="Wu L."/>
            <person name="Ma J."/>
        </authorList>
    </citation>
    <scope>NUCLEOTIDE SEQUENCE [LARGE SCALE GENOMIC DNA]</scope>
    <source>
        <strain evidence="10">NBRC 108894</strain>
    </source>
</reference>
<feature type="domain" description="Membrane transport protein MMPL" evidence="8">
    <location>
        <begin position="5"/>
        <end position="81"/>
    </location>
</feature>
<sequence>MPPAASIGLANGTSGGAVVFAGSTVLIALLALVVTGIPFLTLMGVVGAACVLVAVLVAITLTPALLSLLGMRVLSRRARARIGHPGHAQTTPRPIRTRRAVLGGALAIVALLAIAVPALSMRLGLPDGSAQAQDSSSYRAYETVAQEFGAGRNGALLVTASLPHAASKADLTTTEAGIVDTLMAQDHVAGVAPIGVNGARDFIAFQVVPTGDRRASRPSSSCTPCATTCRSAPGSASTSQARRAATSTSRRSWPASCRPISRSWSGSR</sequence>
<evidence type="ECO:0000256" key="2">
    <source>
        <dbReference type="ARBA" id="ARBA00022475"/>
    </source>
</evidence>
<keyword evidence="4 7" id="KW-1133">Transmembrane helix</keyword>
<keyword evidence="10" id="KW-1185">Reference proteome</keyword>
<evidence type="ECO:0000313" key="10">
    <source>
        <dbReference type="Proteomes" id="UP001157034"/>
    </source>
</evidence>
<dbReference type="PANTHER" id="PTHR33406:SF13">
    <property type="entry name" value="MEMBRANE PROTEIN YDFJ"/>
    <property type="match status" value="1"/>
</dbReference>
<evidence type="ECO:0000259" key="8">
    <source>
        <dbReference type="Pfam" id="PF03176"/>
    </source>
</evidence>
<comment type="subcellular location">
    <subcellularLocation>
        <location evidence="1">Cell membrane</location>
        <topology evidence="1">Multi-pass membrane protein</topology>
    </subcellularLocation>
</comment>
<comment type="caution">
    <text evidence="9">The sequence shown here is derived from an EMBL/GenBank/DDBJ whole genome shotgun (WGS) entry which is preliminary data.</text>
</comment>
<dbReference type="PANTHER" id="PTHR33406">
    <property type="entry name" value="MEMBRANE PROTEIN MJ1562-RELATED"/>
    <property type="match status" value="1"/>
</dbReference>
<dbReference type="Gene3D" id="1.20.1640.10">
    <property type="entry name" value="Multidrug efflux transporter AcrB transmembrane domain"/>
    <property type="match status" value="1"/>
</dbReference>
<evidence type="ECO:0000256" key="4">
    <source>
        <dbReference type="ARBA" id="ARBA00022989"/>
    </source>
</evidence>
<dbReference type="Pfam" id="PF03176">
    <property type="entry name" value="MMPL"/>
    <property type="match status" value="1"/>
</dbReference>
<keyword evidence="2" id="KW-1003">Cell membrane</keyword>
<dbReference type="Proteomes" id="UP001157034">
    <property type="component" value="Unassembled WGS sequence"/>
</dbReference>
<evidence type="ECO:0000256" key="3">
    <source>
        <dbReference type="ARBA" id="ARBA00022692"/>
    </source>
</evidence>
<keyword evidence="5 7" id="KW-0472">Membrane</keyword>
<evidence type="ECO:0000313" key="9">
    <source>
        <dbReference type="EMBL" id="GMA94877.1"/>
    </source>
</evidence>
<feature type="compositionally biased region" description="Low complexity" evidence="6">
    <location>
        <begin position="235"/>
        <end position="252"/>
    </location>
</feature>
<feature type="transmembrane region" description="Helical" evidence="7">
    <location>
        <begin position="46"/>
        <end position="69"/>
    </location>
</feature>
<feature type="transmembrane region" description="Helical" evidence="7">
    <location>
        <begin position="17"/>
        <end position="40"/>
    </location>
</feature>
<dbReference type="InterPro" id="IPR004869">
    <property type="entry name" value="MMPL_dom"/>
</dbReference>
<protein>
    <recommendedName>
        <fullName evidence="8">Membrane transport protein MMPL domain-containing protein</fullName>
    </recommendedName>
</protein>
<proteinExistence type="predicted"/>
<organism evidence="9 10">
    <name type="scientific">Pseudolysinimonas kribbensis</name>
    <dbReference type="NCBI Taxonomy" id="433641"/>
    <lineage>
        <taxon>Bacteria</taxon>
        <taxon>Bacillati</taxon>
        <taxon>Actinomycetota</taxon>
        <taxon>Actinomycetes</taxon>
        <taxon>Micrococcales</taxon>
        <taxon>Microbacteriaceae</taxon>
        <taxon>Pseudolysinimonas</taxon>
    </lineage>
</organism>
<feature type="transmembrane region" description="Helical" evidence="7">
    <location>
        <begin position="100"/>
        <end position="119"/>
    </location>
</feature>
<evidence type="ECO:0000256" key="5">
    <source>
        <dbReference type="ARBA" id="ARBA00023136"/>
    </source>
</evidence>
<feature type="compositionally biased region" description="Polar residues" evidence="6">
    <location>
        <begin position="217"/>
        <end position="230"/>
    </location>
</feature>
<evidence type="ECO:0000256" key="7">
    <source>
        <dbReference type="SAM" id="Phobius"/>
    </source>
</evidence>